<feature type="signal peptide" evidence="4">
    <location>
        <begin position="1"/>
        <end position="20"/>
    </location>
</feature>
<evidence type="ECO:0000256" key="1">
    <source>
        <dbReference type="ARBA" id="ARBA00006135"/>
    </source>
</evidence>
<proteinExistence type="inferred from homology"/>
<evidence type="ECO:0000256" key="2">
    <source>
        <dbReference type="ARBA" id="ARBA00022729"/>
    </source>
</evidence>
<dbReference type="Proteomes" id="UP001065265">
    <property type="component" value="Chromosome"/>
</dbReference>
<reference evidence="5" key="1">
    <citation type="submission" date="2022-02" db="EMBL/GenBank/DDBJ databases">
        <title>Qipengyuania spongiae sp. nov., isolated from marine sponge.</title>
        <authorList>
            <person name="Li Z."/>
            <person name="Zhang M."/>
        </authorList>
    </citation>
    <scope>NUCLEOTIDE SEQUENCE</scope>
    <source>
        <strain evidence="5">PHS-Z21</strain>
    </source>
</reference>
<name>A0ABY5SYD6_9SPHN</name>
<accession>A0ABY5SYD6</accession>
<feature type="region of interest" description="Disordered" evidence="3">
    <location>
        <begin position="232"/>
        <end position="261"/>
    </location>
</feature>
<dbReference type="EMBL" id="CP092471">
    <property type="protein sequence ID" value="UVI39254.1"/>
    <property type="molecule type" value="Genomic_DNA"/>
</dbReference>
<dbReference type="Pfam" id="PF03524">
    <property type="entry name" value="CagX"/>
    <property type="match status" value="1"/>
</dbReference>
<evidence type="ECO:0000313" key="6">
    <source>
        <dbReference type="Proteomes" id="UP001065265"/>
    </source>
</evidence>
<dbReference type="RefSeq" id="WP_265558434.1">
    <property type="nucleotide sequence ID" value="NZ_CP092471.1"/>
</dbReference>
<evidence type="ECO:0000313" key="5">
    <source>
        <dbReference type="EMBL" id="UVI39254.1"/>
    </source>
</evidence>
<keyword evidence="2 4" id="KW-0732">Signal</keyword>
<dbReference type="CDD" id="cd06911">
    <property type="entry name" value="VirB9_CagX_TrbG"/>
    <property type="match status" value="1"/>
</dbReference>
<dbReference type="InterPro" id="IPR033645">
    <property type="entry name" value="VirB9/CagX/TrbG_C"/>
</dbReference>
<keyword evidence="6" id="KW-1185">Reference proteome</keyword>
<dbReference type="InterPro" id="IPR010258">
    <property type="entry name" value="Conjugal_tfr_TrbG/VirB9/CagX"/>
</dbReference>
<organism evidence="5 6">
    <name type="scientific">Qipengyuania spongiae</name>
    <dbReference type="NCBI Taxonomy" id="2909673"/>
    <lineage>
        <taxon>Bacteria</taxon>
        <taxon>Pseudomonadati</taxon>
        <taxon>Pseudomonadota</taxon>
        <taxon>Alphaproteobacteria</taxon>
        <taxon>Sphingomonadales</taxon>
        <taxon>Erythrobacteraceae</taxon>
        <taxon>Qipengyuania</taxon>
    </lineage>
</organism>
<comment type="similarity">
    <text evidence="1">Belongs to the TrbG/VirB9 family.</text>
</comment>
<dbReference type="InterPro" id="IPR038161">
    <property type="entry name" value="VirB9/CagX/TrbG_C_sf"/>
</dbReference>
<evidence type="ECO:0000256" key="3">
    <source>
        <dbReference type="SAM" id="MobiDB-lite"/>
    </source>
</evidence>
<evidence type="ECO:0000256" key="4">
    <source>
        <dbReference type="SAM" id="SignalP"/>
    </source>
</evidence>
<protein>
    <submittedName>
        <fullName evidence="5">TrbG/VirB9 family P-type conjugative transfer protein</fullName>
    </submittedName>
</protein>
<sequence length="261" mass="28149">MIRHLAIASALTLVAIPAIAQDARLVEVEYDEARVFRIEGKPKVQATIRFAEDESIENVAIGDSAAWQVTPNKRANLLFVKPLEPRAATNMTVVTNKRTYLFDLVATPTGRPLYVMSFTYPGEPQPAPEAQQLAADERSAVERAATEDGLAVIDPSDLNFAWSGSGDQTLLPTRVFDDGTATFMTWPSGRPVPAILTTNPEGTEGPVNFTVRGDTIVIDGVPREIVLRSGEDRATMVNGGPQRPASSAARDASFALSAEKK</sequence>
<dbReference type="Gene3D" id="2.60.40.2500">
    <property type="match status" value="1"/>
</dbReference>
<gene>
    <name evidence="5" type="ORF">L1F33_13645</name>
</gene>
<feature type="chain" id="PRO_5046800723" evidence="4">
    <location>
        <begin position="21"/>
        <end position="261"/>
    </location>
</feature>